<evidence type="ECO:0000256" key="8">
    <source>
        <dbReference type="ARBA" id="ARBA00023214"/>
    </source>
</evidence>
<feature type="transmembrane region" description="Helical" evidence="12">
    <location>
        <begin position="335"/>
        <end position="356"/>
    </location>
</feature>
<dbReference type="EMBL" id="JAQNDK010000002">
    <property type="protein sequence ID" value="MDC0680521.1"/>
    <property type="molecule type" value="Genomic_DNA"/>
</dbReference>
<dbReference type="PRINTS" id="PR00762">
    <property type="entry name" value="CLCHANNEL"/>
</dbReference>
<feature type="compositionally biased region" description="Basic and acidic residues" evidence="11">
    <location>
        <begin position="620"/>
        <end position="629"/>
    </location>
</feature>
<feature type="domain" description="CBS" evidence="13">
    <location>
        <begin position="543"/>
        <end position="601"/>
    </location>
</feature>
<dbReference type="Proteomes" id="UP001217485">
    <property type="component" value="Unassembled WGS sequence"/>
</dbReference>
<organism evidence="14 15">
    <name type="scientific">Sorangium atrum</name>
    <dbReference type="NCBI Taxonomy" id="2995308"/>
    <lineage>
        <taxon>Bacteria</taxon>
        <taxon>Pseudomonadati</taxon>
        <taxon>Myxococcota</taxon>
        <taxon>Polyangia</taxon>
        <taxon>Polyangiales</taxon>
        <taxon>Polyangiaceae</taxon>
        <taxon>Sorangium</taxon>
    </lineage>
</organism>
<comment type="subcellular location">
    <subcellularLocation>
        <location evidence="1">Membrane</location>
        <topology evidence="1">Multi-pass membrane protein</topology>
    </subcellularLocation>
</comment>
<evidence type="ECO:0000313" key="15">
    <source>
        <dbReference type="Proteomes" id="UP001217485"/>
    </source>
</evidence>
<evidence type="ECO:0000256" key="11">
    <source>
        <dbReference type="SAM" id="MobiDB-lite"/>
    </source>
</evidence>
<feature type="domain" description="CBS" evidence="13">
    <location>
        <begin position="479"/>
        <end position="539"/>
    </location>
</feature>
<dbReference type="CDD" id="cd00400">
    <property type="entry name" value="Voltage_gated_ClC"/>
    <property type="match status" value="1"/>
</dbReference>
<reference evidence="14 15" key="1">
    <citation type="submission" date="2023-01" db="EMBL/GenBank/DDBJ databases">
        <title>Minimal conservation of predation-associated metabolite biosynthetic gene clusters underscores biosynthetic potential of Myxococcota including descriptions for ten novel species: Archangium lansinium sp. nov., Myxococcus landrumus sp. nov., Nannocystis bai.</title>
        <authorList>
            <person name="Ahearne A."/>
            <person name="Stevens C."/>
            <person name="Dowd S."/>
        </authorList>
    </citation>
    <scope>NUCLEOTIDE SEQUENCE [LARGE SCALE GENOMIC DNA]</scope>
    <source>
        <strain evidence="14 15">WIWO2</strain>
    </source>
</reference>
<feature type="region of interest" description="Disordered" evidence="11">
    <location>
        <begin position="603"/>
        <end position="629"/>
    </location>
</feature>
<dbReference type="InterPro" id="IPR050368">
    <property type="entry name" value="ClC-type_chloride_channel"/>
</dbReference>
<protein>
    <submittedName>
        <fullName evidence="14">Chloride channel protein</fullName>
    </submittedName>
</protein>
<dbReference type="PANTHER" id="PTHR43427">
    <property type="entry name" value="CHLORIDE CHANNEL PROTEIN CLC-E"/>
    <property type="match status" value="1"/>
</dbReference>
<dbReference type="Pfam" id="PF00654">
    <property type="entry name" value="Voltage_CLC"/>
    <property type="match status" value="1"/>
</dbReference>
<name>A0ABT5C280_9BACT</name>
<dbReference type="SUPFAM" id="SSF54631">
    <property type="entry name" value="CBS-domain pair"/>
    <property type="match status" value="1"/>
</dbReference>
<keyword evidence="4 12" id="KW-1133">Transmembrane helix</keyword>
<feature type="transmembrane region" description="Helical" evidence="12">
    <location>
        <begin position="188"/>
        <end position="212"/>
    </location>
</feature>
<dbReference type="PROSITE" id="PS51371">
    <property type="entry name" value="CBS"/>
    <property type="match status" value="2"/>
</dbReference>
<dbReference type="SUPFAM" id="SSF81340">
    <property type="entry name" value="Clc chloride channel"/>
    <property type="match status" value="1"/>
</dbReference>
<feature type="transmembrane region" description="Helical" evidence="12">
    <location>
        <begin position="90"/>
        <end position="109"/>
    </location>
</feature>
<dbReference type="InterPro" id="IPR000644">
    <property type="entry name" value="CBS_dom"/>
</dbReference>
<dbReference type="SMART" id="SM00116">
    <property type="entry name" value="CBS"/>
    <property type="match status" value="2"/>
</dbReference>
<gene>
    <name evidence="14" type="ORF">POL72_22475</name>
</gene>
<feature type="transmembrane region" description="Helical" evidence="12">
    <location>
        <begin position="396"/>
        <end position="418"/>
    </location>
</feature>
<feature type="transmembrane region" description="Helical" evidence="12">
    <location>
        <begin position="424"/>
        <end position="444"/>
    </location>
</feature>
<keyword evidence="15" id="KW-1185">Reference proteome</keyword>
<keyword evidence="2" id="KW-0813">Transport</keyword>
<sequence>MSRLNAPPPTVTESIPVAPSMGPTLEDLRVPPPSAAVDRRVVLVSGLAIALGGVAFLAAELLTTLIAIITNLAFFGRLSAAPASPAEHNLGLLVLVVPIAGALVVGVMARYGSQAIRGHGIPEAMEQVLFNQSRIPPRMTLLKPLSAAIAIGTGGPFGAEGPIIATGGALGSLVGQLLRITADERKTLLAAGAAAGMSATFGSPVAAVLLAIELLLFEYRPRSVIPVALAATTATAARLVAGHTAPAFEMPAVAPSTGPALAFYIVLGAALGLAAMGATRAIYAIEEAFERLPLHWMWWPAIGAVAIGVVGAFAPRTLGVGYSNIDDILSGRLALAALVSLSLFKFISWSIALGSGTSGGTLAPLFTIGGGLGAILGLAAAALLPGLGVDPRVAGLVGMAAIFAGASRALLASVVFAFETTRQPMGLLPLLGGCSAAFLVSSLLMRHSIMTEKIARRGARVTVEYAADHLAQITAGEAASRPAVTLAAEDTVETARAFLLSQAAGSRHQGFPVVDGRGELVGVVTQRDVLTEQAGTISIRHLVRRPPAVVFEDSSLREAADHMVTEGVGRLPVVSRQAPRKVLGILTRSDLLDAHRSRIDAGKRREPALAAATRRGGPAIRDRASVGQS</sequence>
<evidence type="ECO:0000256" key="2">
    <source>
        <dbReference type="ARBA" id="ARBA00022448"/>
    </source>
</evidence>
<feature type="transmembrane region" description="Helical" evidence="12">
    <location>
        <begin position="224"/>
        <end position="241"/>
    </location>
</feature>
<evidence type="ECO:0000256" key="4">
    <source>
        <dbReference type="ARBA" id="ARBA00022989"/>
    </source>
</evidence>
<keyword evidence="7" id="KW-0869">Chloride channel</keyword>
<evidence type="ECO:0000259" key="13">
    <source>
        <dbReference type="PROSITE" id="PS51371"/>
    </source>
</evidence>
<feature type="transmembrane region" description="Helical" evidence="12">
    <location>
        <begin position="297"/>
        <end position="314"/>
    </location>
</feature>
<dbReference type="Pfam" id="PF00571">
    <property type="entry name" value="CBS"/>
    <property type="match status" value="2"/>
</dbReference>
<proteinExistence type="predicted"/>
<feature type="transmembrane region" description="Helical" evidence="12">
    <location>
        <begin position="362"/>
        <end position="384"/>
    </location>
</feature>
<dbReference type="PANTHER" id="PTHR43427:SF6">
    <property type="entry name" value="CHLORIDE CHANNEL PROTEIN CLC-E"/>
    <property type="match status" value="1"/>
</dbReference>
<accession>A0ABT5C280</accession>
<dbReference type="Gene3D" id="1.10.3080.10">
    <property type="entry name" value="Clc chloride channel"/>
    <property type="match status" value="1"/>
</dbReference>
<evidence type="ECO:0000256" key="3">
    <source>
        <dbReference type="ARBA" id="ARBA00022692"/>
    </source>
</evidence>
<keyword evidence="9" id="KW-0407">Ion channel</keyword>
<dbReference type="Gene3D" id="3.10.580.10">
    <property type="entry name" value="CBS-domain"/>
    <property type="match status" value="2"/>
</dbReference>
<dbReference type="InterPro" id="IPR046342">
    <property type="entry name" value="CBS_dom_sf"/>
</dbReference>
<evidence type="ECO:0000256" key="5">
    <source>
        <dbReference type="ARBA" id="ARBA00023065"/>
    </source>
</evidence>
<comment type="caution">
    <text evidence="14">The sequence shown here is derived from an EMBL/GenBank/DDBJ whole genome shotgun (WGS) entry which is preliminary data.</text>
</comment>
<keyword evidence="8" id="KW-0868">Chloride</keyword>
<evidence type="ECO:0000256" key="12">
    <source>
        <dbReference type="SAM" id="Phobius"/>
    </source>
</evidence>
<keyword evidence="6 12" id="KW-0472">Membrane</keyword>
<keyword evidence="10" id="KW-0129">CBS domain</keyword>
<evidence type="ECO:0000256" key="9">
    <source>
        <dbReference type="ARBA" id="ARBA00023303"/>
    </source>
</evidence>
<keyword evidence="3 12" id="KW-0812">Transmembrane</keyword>
<keyword evidence="5" id="KW-0406">Ion transport</keyword>
<dbReference type="InterPro" id="IPR001807">
    <property type="entry name" value="ClC"/>
</dbReference>
<evidence type="ECO:0000256" key="6">
    <source>
        <dbReference type="ARBA" id="ARBA00023136"/>
    </source>
</evidence>
<dbReference type="InterPro" id="IPR014743">
    <property type="entry name" value="Cl-channel_core"/>
</dbReference>
<evidence type="ECO:0000313" key="14">
    <source>
        <dbReference type="EMBL" id="MDC0680521.1"/>
    </source>
</evidence>
<dbReference type="CDD" id="cd02205">
    <property type="entry name" value="CBS_pair_SF"/>
    <property type="match status" value="1"/>
</dbReference>
<evidence type="ECO:0000256" key="10">
    <source>
        <dbReference type="PROSITE-ProRule" id="PRU00703"/>
    </source>
</evidence>
<feature type="transmembrane region" description="Helical" evidence="12">
    <location>
        <begin position="41"/>
        <end position="70"/>
    </location>
</feature>
<evidence type="ECO:0000256" key="7">
    <source>
        <dbReference type="ARBA" id="ARBA00023173"/>
    </source>
</evidence>
<evidence type="ECO:0000256" key="1">
    <source>
        <dbReference type="ARBA" id="ARBA00004141"/>
    </source>
</evidence>
<feature type="transmembrane region" description="Helical" evidence="12">
    <location>
        <begin position="261"/>
        <end position="285"/>
    </location>
</feature>